<dbReference type="PROSITE" id="PS51118">
    <property type="entry name" value="HTH_HXLR"/>
    <property type="match status" value="1"/>
</dbReference>
<organism evidence="6 8">
    <name type="scientific">Meiothermus ruber (strain ATCC 35948 / DSM 1279 / VKM B-1258 / 21)</name>
    <name type="common">Thermus ruber</name>
    <dbReference type="NCBI Taxonomy" id="504728"/>
    <lineage>
        <taxon>Bacteria</taxon>
        <taxon>Thermotogati</taxon>
        <taxon>Deinococcota</taxon>
        <taxon>Deinococci</taxon>
        <taxon>Thermales</taxon>
        <taxon>Thermaceae</taxon>
        <taxon>Meiothermus</taxon>
    </lineage>
</organism>
<dbReference type="AlphaFoldDB" id="D3PQX1"/>
<evidence type="ECO:0000313" key="7">
    <source>
        <dbReference type="Proteomes" id="UP000006655"/>
    </source>
</evidence>
<dbReference type="Proteomes" id="UP000006655">
    <property type="component" value="Chromosome"/>
</dbReference>
<dbReference type="InterPro" id="IPR011991">
    <property type="entry name" value="ArsR-like_HTH"/>
</dbReference>
<dbReference type="eggNOG" id="COG1733">
    <property type="taxonomic scope" value="Bacteria"/>
</dbReference>
<evidence type="ECO:0000256" key="3">
    <source>
        <dbReference type="ARBA" id="ARBA00023163"/>
    </source>
</evidence>
<dbReference type="EMBL" id="CP001743">
    <property type="protein sequence ID" value="ADD27854.1"/>
    <property type="molecule type" value="Genomic_DNA"/>
</dbReference>
<dbReference type="InterPro" id="IPR002577">
    <property type="entry name" value="HTH_HxlR"/>
</dbReference>
<dbReference type="GO" id="GO:0003677">
    <property type="term" value="F:DNA binding"/>
    <property type="evidence" value="ECO:0007669"/>
    <property type="project" value="UniProtKB-KW"/>
</dbReference>
<feature type="domain" description="HTH hxlR-type" evidence="4">
    <location>
        <begin position="7"/>
        <end position="103"/>
    </location>
</feature>
<dbReference type="OrthoDB" id="9791143at2"/>
<dbReference type="Gene3D" id="1.10.10.10">
    <property type="entry name" value="Winged helix-like DNA-binding domain superfamily/Winged helix DNA-binding domain"/>
    <property type="match status" value="1"/>
</dbReference>
<accession>D3PQX1</accession>
<keyword evidence="7" id="KW-1185">Reference proteome</keyword>
<dbReference type="PATRIC" id="fig|504728.9.peg.1051"/>
<dbReference type="EMBL" id="CP005385">
    <property type="protein sequence ID" value="AGK04321.1"/>
    <property type="molecule type" value="Genomic_DNA"/>
</dbReference>
<proteinExistence type="predicted"/>
<name>D3PQX1_MEIRD</name>
<sequence length="103" mass="11410">MVQSKKQPLEEVLELLGQRGVYSILRALQQGALRFGALQQATALPPRSLSLRLRDLEEMGLISRTEYQEVPPRVEYALTPLGEALQPALEALAAWSQTALKTP</sequence>
<evidence type="ECO:0000313" key="8">
    <source>
        <dbReference type="Proteomes" id="UP000013026"/>
    </source>
</evidence>
<dbReference type="KEGG" id="mrb:Mrub_1090"/>
<dbReference type="Pfam" id="PF01638">
    <property type="entry name" value="HxlR"/>
    <property type="match status" value="1"/>
</dbReference>
<dbReference type="RefSeq" id="WP_013013373.1">
    <property type="nucleotide sequence ID" value="NC_013946.1"/>
</dbReference>
<evidence type="ECO:0000313" key="5">
    <source>
        <dbReference type="EMBL" id="ADD27854.1"/>
    </source>
</evidence>
<dbReference type="InterPro" id="IPR036388">
    <property type="entry name" value="WH-like_DNA-bd_sf"/>
</dbReference>
<reference evidence="6" key="2">
    <citation type="submission" date="2013-04" db="EMBL/GenBank/DDBJ databases">
        <title>Non-Hybrid, Finished Microbial Genome Assemblies from Long-Read SMRT Sequencing Data.</title>
        <authorList>
            <person name="Klammer A."/>
            <person name="Drake J."/>
            <person name="Heiner C."/>
            <person name="Clum A."/>
            <person name="Copeland A."/>
            <person name="Huddleston J."/>
            <person name="Eichler E."/>
            <person name="Turner S.W."/>
        </authorList>
    </citation>
    <scope>NUCLEOTIDE SEQUENCE</scope>
    <source>
        <strain evidence="6">DSM 1279</strain>
    </source>
</reference>
<dbReference type="CDD" id="cd00090">
    <property type="entry name" value="HTH_ARSR"/>
    <property type="match status" value="1"/>
</dbReference>
<dbReference type="InterPro" id="IPR036390">
    <property type="entry name" value="WH_DNA-bd_sf"/>
</dbReference>
<evidence type="ECO:0000256" key="1">
    <source>
        <dbReference type="ARBA" id="ARBA00023015"/>
    </source>
</evidence>
<reference evidence="6 8" key="3">
    <citation type="submission" date="2013-04" db="EMBL/GenBank/DDBJ databases">
        <authorList>
            <person name="Chin J."/>
            <person name="Alexander D.H."/>
            <person name="Marks P."/>
            <person name="Korlach J."/>
            <person name="Clum A."/>
            <person name="Copeland A."/>
        </authorList>
    </citation>
    <scope>NUCLEOTIDE SEQUENCE [LARGE SCALE GENOMIC DNA]</scope>
    <source>
        <strain evidence="8">ATCC 35948 / DSM 1279 / VKM B-1258 / 21</strain>
        <strain evidence="6">DSM 1279</strain>
    </source>
</reference>
<reference evidence="5 7" key="1">
    <citation type="journal article" date="2010" name="Stand. Genomic Sci.">
        <title>Complete genome sequence of Meiothermus ruber type strain (21).</title>
        <authorList>
            <person name="Tindall B.J."/>
            <person name="Sikorski J."/>
            <person name="Lucas S."/>
            <person name="Goltsman E."/>
            <person name="Copeland A."/>
            <person name="Glavina Del Rio T."/>
            <person name="Nolan M."/>
            <person name="Tice H."/>
            <person name="Cheng J.F."/>
            <person name="Han C."/>
            <person name="Pitluck S."/>
            <person name="Liolios K."/>
            <person name="Ivanova N."/>
            <person name="Mavromatis K."/>
            <person name="Ovchinnikova G."/>
            <person name="Pati A."/>
            <person name="Fahnrich R."/>
            <person name="Goodwin L."/>
            <person name="Chen A."/>
            <person name="Palaniappan K."/>
            <person name="Land M."/>
            <person name="Hauser L."/>
            <person name="Chang Y.J."/>
            <person name="Jeffries C.D."/>
            <person name="Rohde M."/>
            <person name="Goker M."/>
            <person name="Woyke T."/>
            <person name="Bristow J."/>
            <person name="Eisen J.A."/>
            <person name="Markowitz V."/>
            <person name="Hugenholtz P."/>
            <person name="Kyrpides N.C."/>
            <person name="Klenk H.P."/>
            <person name="Lapidus A."/>
        </authorList>
    </citation>
    <scope>NUCLEOTIDE SEQUENCE [LARGE SCALE GENOMIC DNA]</scope>
    <source>
        <strain evidence="7">ATCC 35948 / DSM 1279 / VKM B-1258 / 21</strain>
        <strain evidence="5">DSM 1279</strain>
    </source>
</reference>
<dbReference type="SUPFAM" id="SSF46785">
    <property type="entry name" value="Winged helix' DNA-binding domain"/>
    <property type="match status" value="1"/>
</dbReference>
<dbReference type="Proteomes" id="UP000013026">
    <property type="component" value="Chromosome"/>
</dbReference>
<keyword evidence="1" id="KW-0805">Transcription regulation</keyword>
<gene>
    <name evidence="5" type="ordered locus">Mrub_1090</name>
    <name evidence="6" type="ORF">K649_05095</name>
</gene>
<evidence type="ECO:0000313" key="6">
    <source>
        <dbReference type="EMBL" id="AGK04321.1"/>
    </source>
</evidence>
<dbReference type="STRING" id="504728.K649_05095"/>
<evidence type="ECO:0000256" key="2">
    <source>
        <dbReference type="ARBA" id="ARBA00023125"/>
    </source>
</evidence>
<keyword evidence="2" id="KW-0238">DNA-binding</keyword>
<dbReference type="KEGG" id="mre:K649_05095"/>
<protein>
    <submittedName>
        <fullName evidence="6">HxlR family transcriptional regulator</fullName>
    </submittedName>
    <submittedName>
        <fullName evidence="5">Transcriptional regulator, HxlR family</fullName>
    </submittedName>
</protein>
<evidence type="ECO:0000259" key="4">
    <source>
        <dbReference type="PROSITE" id="PS51118"/>
    </source>
</evidence>
<dbReference type="PANTHER" id="PTHR33204">
    <property type="entry name" value="TRANSCRIPTIONAL REGULATOR, MARR FAMILY"/>
    <property type="match status" value="1"/>
</dbReference>
<keyword evidence="3" id="KW-0804">Transcription</keyword>